<dbReference type="GO" id="GO:0008270">
    <property type="term" value="F:zinc ion binding"/>
    <property type="evidence" value="ECO:0007669"/>
    <property type="project" value="UniProtKB-KW"/>
</dbReference>
<dbReference type="Gene3D" id="3.30.40.10">
    <property type="entry name" value="Zinc/RING finger domain, C3HC4 (zinc finger)"/>
    <property type="match status" value="1"/>
</dbReference>
<feature type="compositionally biased region" description="Low complexity" evidence="5">
    <location>
        <begin position="1636"/>
        <end position="1651"/>
    </location>
</feature>
<feature type="compositionally biased region" description="Basic and acidic residues" evidence="5">
    <location>
        <begin position="1172"/>
        <end position="1181"/>
    </location>
</feature>
<accession>A0A8H6HGZ7</accession>
<feature type="region of interest" description="Disordered" evidence="5">
    <location>
        <begin position="577"/>
        <end position="679"/>
    </location>
</feature>
<feature type="compositionally biased region" description="Basic and acidic residues" evidence="5">
    <location>
        <begin position="799"/>
        <end position="812"/>
    </location>
</feature>
<feature type="region of interest" description="Disordered" evidence="5">
    <location>
        <begin position="1061"/>
        <end position="1209"/>
    </location>
</feature>
<dbReference type="InterPro" id="IPR046341">
    <property type="entry name" value="SET_dom_sf"/>
</dbReference>
<evidence type="ECO:0000256" key="3">
    <source>
        <dbReference type="ARBA" id="ARBA00022833"/>
    </source>
</evidence>
<keyword evidence="2" id="KW-0863">Zinc-finger</keyword>
<proteinExistence type="predicted"/>
<evidence type="ECO:0000259" key="6">
    <source>
        <dbReference type="SMART" id="SM00249"/>
    </source>
</evidence>
<keyword evidence="1" id="KW-0479">Metal-binding</keyword>
<name>A0A8H6HGZ7_9AGAR</name>
<dbReference type="OrthoDB" id="79252at2759"/>
<evidence type="ECO:0000259" key="7">
    <source>
        <dbReference type="SMART" id="SM00317"/>
    </source>
</evidence>
<dbReference type="InterPro" id="IPR001965">
    <property type="entry name" value="Znf_PHD"/>
</dbReference>
<evidence type="ECO:0000313" key="8">
    <source>
        <dbReference type="EMBL" id="KAF6746639.1"/>
    </source>
</evidence>
<dbReference type="GO" id="GO:0070210">
    <property type="term" value="C:Rpd3L-Expanded complex"/>
    <property type="evidence" value="ECO:0007669"/>
    <property type="project" value="TreeGrafter"/>
</dbReference>
<feature type="compositionally biased region" description="Basic and acidic residues" evidence="5">
    <location>
        <begin position="723"/>
        <end position="750"/>
    </location>
</feature>
<feature type="compositionally biased region" description="Basic and acidic residues" evidence="5">
    <location>
        <begin position="1143"/>
        <end position="1164"/>
    </location>
</feature>
<evidence type="ECO:0000256" key="4">
    <source>
        <dbReference type="ARBA" id="ARBA00022853"/>
    </source>
</evidence>
<feature type="compositionally biased region" description="Polar residues" evidence="5">
    <location>
        <begin position="1476"/>
        <end position="1494"/>
    </location>
</feature>
<dbReference type="GO" id="GO:0006355">
    <property type="term" value="P:regulation of DNA-templated transcription"/>
    <property type="evidence" value="ECO:0007669"/>
    <property type="project" value="TreeGrafter"/>
</dbReference>
<protein>
    <recommendedName>
        <fullName evidence="10">PHD-type domain-containing protein</fullName>
    </recommendedName>
</protein>
<dbReference type="SMART" id="SM00317">
    <property type="entry name" value="SET"/>
    <property type="match status" value="1"/>
</dbReference>
<feature type="compositionally biased region" description="Low complexity" evidence="5">
    <location>
        <begin position="830"/>
        <end position="860"/>
    </location>
</feature>
<feature type="compositionally biased region" description="Basic and acidic residues" evidence="5">
    <location>
        <begin position="1707"/>
        <end position="1735"/>
    </location>
</feature>
<feature type="region of interest" description="Disordered" evidence="5">
    <location>
        <begin position="64"/>
        <end position="87"/>
    </location>
</feature>
<feature type="compositionally biased region" description="Polar residues" evidence="5">
    <location>
        <begin position="1426"/>
        <end position="1435"/>
    </location>
</feature>
<feature type="compositionally biased region" description="Low complexity" evidence="5">
    <location>
        <begin position="894"/>
        <end position="915"/>
    </location>
</feature>
<dbReference type="GO" id="GO:0006325">
    <property type="term" value="P:chromatin organization"/>
    <property type="evidence" value="ECO:0007669"/>
    <property type="project" value="UniProtKB-KW"/>
</dbReference>
<feature type="region of interest" description="Disordered" evidence="5">
    <location>
        <begin position="781"/>
        <end position="948"/>
    </location>
</feature>
<feature type="region of interest" description="Disordered" evidence="5">
    <location>
        <begin position="504"/>
        <end position="527"/>
    </location>
</feature>
<dbReference type="Pfam" id="PF00856">
    <property type="entry name" value="SET"/>
    <property type="match status" value="1"/>
</dbReference>
<feature type="region of interest" description="Disordered" evidence="5">
    <location>
        <begin position="1"/>
        <end position="34"/>
    </location>
</feature>
<feature type="region of interest" description="Disordered" evidence="5">
    <location>
        <begin position="1692"/>
        <end position="1778"/>
    </location>
</feature>
<feature type="compositionally biased region" description="Pro residues" evidence="5">
    <location>
        <begin position="1557"/>
        <end position="1569"/>
    </location>
</feature>
<feature type="region of interest" description="Disordered" evidence="5">
    <location>
        <begin position="1239"/>
        <end position="1665"/>
    </location>
</feature>
<keyword evidence="9" id="KW-1185">Reference proteome</keyword>
<keyword evidence="4" id="KW-0156">Chromatin regulator</keyword>
<organism evidence="8 9">
    <name type="scientific">Ephemerocybe angulata</name>
    <dbReference type="NCBI Taxonomy" id="980116"/>
    <lineage>
        <taxon>Eukaryota</taxon>
        <taxon>Fungi</taxon>
        <taxon>Dikarya</taxon>
        <taxon>Basidiomycota</taxon>
        <taxon>Agaricomycotina</taxon>
        <taxon>Agaricomycetes</taxon>
        <taxon>Agaricomycetidae</taxon>
        <taxon>Agaricales</taxon>
        <taxon>Agaricineae</taxon>
        <taxon>Psathyrellaceae</taxon>
        <taxon>Ephemerocybe</taxon>
    </lineage>
</organism>
<feature type="domain" description="SET" evidence="7">
    <location>
        <begin position="305"/>
        <end position="437"/>
    </location>
</feature>
<feature type="compositionally biased region" description="Low complexity" evidence="5">
    <location>
        <begin position="922"/>
        <end position="947"/>
    </location>
</feature>
<dbReference type="GO" id="GO:0034967">
    <property type="term" value="C:Set3 complex"/>
    <property type="evidence" value="ECO:0007669"/>
    <property type="project" value="TreeGrafter"/>
</dbReference>
<reference evidence="8 9" key="1">
    <citation type="submission" date="2020-07" db="EMBL/GenBank/DDBJ databases">
        <title>Comparative genomics of pyrophilous fungi reveals a link between fire events and developmental genes.</title>
        <authorList>
            <consortium name="DOE Joint Genome Institute"/>
            <person name="Steindorff A.S."/>
            <person name="Carver A."/>
            <person name="Calhoun S."/>
            <person name="Stillman K."/>
            <person name="Liu H."/>
            <person name="Lipzen A."/>
            <person name="Pangilinan J."/>
            <person name="Labutti K."/>
            <person name="Bruns T.D."/>
            <person name="Grigoriev I.V."/>
        </authorList>
    </citation>
    <scope>NUCLEOTIDE SEQUENCE [LARGE SCALE GENOMIC DNA]</scope>
    <source>
        <strain evidence="8 9">CBS 144469</strain>
    </source>
</reference>
<feature type="region of interest" description="Disordered" evidence="5">
    <location>
        <begin position="973"/>
        <end position="1044"/>
    </location>
</feature>
<feature type="compositionally biased region" description="Basic and acidic residues" evidence="5">
    <location>
        <begin position="657"/>
        <end position="674"/>
    </location>
</feature>
<dbReference type="Proteomes" id="UP000521943">
    <property type="component" value="Unassembled WGS sequence"/>
</dbReference>
<dbReference type="Gene3D" id="2.170.270.10">
    <property type="entry name" value="SET domain"/>
    <property type="match status" value="1"/>
</dbReference>
<dbReference type="SMART" id="SM00249">
    <property type="entry name" value="PHD"/>
    <property type="match status" value="1"/>
</dbReference>
<feature type="compositionally biased region" description="Basic and acidic residues" evidence="5">
    <location>
        <begin position="1113"/>
        <end position="1127"/>
    </location>
</feature>
<feature type="compositionally biased region" description="Acidic residues" evidence="5">
    <location>
        <begin position="512"/>
        <end position="524"/>
    </location>
</feature>
<feature type="domain" description="Zinc finger PHD-type" evidence="6">
    <location>
        <begin position="99"/>
        <end position="143"/>
    </location>
</feature>
<feature type="compositionally biased region" description="Low complexity" evidence="5">
    <location>
        <begin position="217"/>
        <end position="228"/>
    </location>
</feature>
<feature type="compositionally biased region" description="Basic and acidic residues" evidence="5">
    <location>
        <begin position="584"/>
        <end position="595"/>
    </location>
</feature>
<feature type="compositionally biased region" description="Polar residues" evidence="5">
    <location>
        <begin position="1253"/>
        <end position="1285"/>
    </location>
</feature>
<dbReference type="InterPro" id="IPR013083">
    <property type="entry name" value="Znf_RING/FYVE/PHD"/>
</dbReference>
<feature type="compositionally biased region" description="Acidic residues" evidence="5">
    <location>
        <begin position="1385"/>
        <end position="1401"/>
    </location>
</feature>
<feature type="compositionally biased region" description="Basic and acidic residues" evidence="5">
    <location>
        <begin position="992"/>
        <end position="1016"/>
    </location>
</feature>
<gene>
    <name evidence="8" type="ORF">DFP72DRAFT_922437</name>
</gene>
<feature type="compositionally biased region" description="Low complexity" evidence="5">
    <location>
        <begin position="1360"/>
        <end position="1371"/>
    </location>
</feature>
<dbReference type="EMBL" id="JACGCI010000090">
    <property type="protein sequence ID" value="KAF6746639.1"/>
    <property type="molecule type" value="Genomic_DNA"/>
</dbReference>
<dbReference type="PANTHER" id="PTHR46462:SF3">
    <property type="entry name" value="UPSET, ISOFORM A"/>
    <property type="match status" value="1"/>
</dbReference>
<evidence type="ECO:0000256" key="1">
    <source>
        <dbReference type="ARBA" id="ARBA00022723"/>
    </source>
</evidence>
<sequence length="1778" mass="190001">MRDDEDPTSGRRIQVQFKTTEVPGGSRVATGGGEMNVDELSFSVPAKRKAGAVGLEDRAFAGNSRVGGRGGGSATPTSKYPSPNGVLNGNGSLDSNTIRCICSITMDDGLSIACDVCDRWCHAACFDIVLGEIPDEWKCWECSPRAVDFESAAKKQRERMEARRRQQQAVLAGESAPGTPLTEKEKRPRRAAAGEPGTTGRRRRRPSLVQPAPPAPSASVAGPSAPTPAEVPEDDLVDIEDSWATSYVHIQDDIITSDEMRHNLLRQAQQWRGVSALSSPSKIAVKSVDPSLAAHPALSPWPSSEPTSLSVRTPIYAAHATSSIPTGTLISPFTSVVTPSSVYVNDSLNGYAVMGHPKPFVHLVGAPWNVALDARMAGNESRFVRVGCRPNAVLRPVLCGEPKEGDDSGLKFGIFATQDLKENEEIVLGWEWDDGNVVHRLPAIVQDPWMFTPQEIAHARRQVANILRTLGSTFMTCACGAKASDCAVSVMAAFVSGELPVLDENGRSNDTTSDEDVDMTDDDVNGTVPISLRRKPKVLGVGTKRGFRTREREEGTAGWGGVEIVNGDGEEVVPVVKVTGPSPSRKDKGKGRAVDGEVEEEEGERRRSGRLKVNGSKHVSFLDESIPEPHHRSHTPPSEFRDLRPPDPPDNDSMDIDGQHPPEEPEEEPAKVEEEYMPPKMRKRWMRGAFEALKGKGKEDGMVVDGEKEVEVVIAVGEDVLGEAEKEAEVEKESEKAGDKGGEKAGEKEANGVAEVNGKVEKGVEAVSDVKVVEGKATIEGKPAKVVEGKKKKKKGKQKEKEKEVIDEKMVIDVDAFVEEPKKPKKAKAKALPARLAPSTASSTRTSTPTTATPTATTPPWIKLLDGKPVYGPPRPPPPFPASPEKGVSSRVQSPSASFARMSLSSSRMPSRDGSVGSLRSTTTTPTTTTFGSKLSAKLSSSSTSGSIVETSLAATAATKMAAAVAVDQVKVQKVEDVSPPPPPSASTESTRSGELEHPPTQDESGKGPEEDRQAMDVDASVVEPKVNDASGVGKDVKVQPRRSDIHKLIDAEVAIVAADSNASESGQGNAMVVEGQSLPHPAEPPKPELQVHPPPKPESTSKQDEQQQQQHTEPESHLHPERERTPEPTNASHGQPQKVRLTLKDFAARKKKQREEEKDHVEEGVSLNEDAGAKDGKNDEPSVAMSPTSPSIALMSPPSVPPLTQNGGVTKEIKKELVMQAGLGSMIIDVDEIMTPANNGGIDDGEIPGLTLSPSRTISPRGSISSPVATISVPTSMLMNTPSSTEKRRESVSSASWKSPPTTTTSSRVQPPPFTGITAKLARNHPPSPFYAQAPPPSSSSASSSPTFTHQQRAPPPRTGSSVASSSGSVWPPPPSTTESTQVPDDDVDAVSLGDSDEENASIVSSSGAGAGPSSRQHHAPPARSGSSLSMTQSDAKKPPTGPRSIVGSSRPMSAVVPRARPDAKKPPTGPRSIVGSSRPISASGSAESQTAVPSRVNATKKLPTGPAHLINPPRFVPSPAVEPAPARGQWPLVAQRPRNPEAHAHPAGYMRSPTPTSPPHSLPPPHSAPAAHRLTASPSYPRYEIPTAPRNRGFSASGPSRYPAQHSPAHASHSHVPPVGGYGSVSVTDDEYRQWQQQQFHRQQQASAQMLQHERGDNPYAEEDWQRREAALLDGPTWTREAEDLRNRERIRGGYREANLARQNRAAEWREETREQQLKESRVLEEQVKRRLSEVAAGGGGSGPPKRGGMPPTMPRAFRMAQHKDGPHGGGGNGGR</sequence>
<feature type="compositionally biased region" description="Pro residues" evidence="5">
    <location>
        <begin position="871"/>
        <end position="882"/>
    </location>
</feature>
<feature type="compositionally biased region" description="Pro residues" evidence="5">
    <location>
        <begin position="1327"/>
        <end position="1339"/>
    </location>
</feature>
<feature type="compositionally biased region" description="Basic and acidic residues" evidence="5">
    <location>
        <begin position="1035"/>
        <end position="1044"/>
    </location>
</feature>
<feature type="compositionally biased region" description="Low complexity" evidence="5">
    <location>
        <begin position="1294"/>
        <end position="1310"/>
    </location>
</feature>
<dbReference type="SUPFAM" id="SSF57903">
    <property type="entry name" value="FYVE/PHD zinc finger"/>
    <property type="match status" value="1"/>
</dbReference>
<feature type="region of interest" description="Disordered" evidence="5">
    <location>
        <begin position="722"/>
        <end position="756"/>
    </location>
</feature>
<comment type="caution">
    <text evidence="8">The sequence shown here is derived from an EMBL/GenBank/DDBJ whole genome shotgun (WGS) entry which is preliminary data.</text>
</comment>
<feature type="region of interest" description="Disordered" evidence="5">
    <location>
        <begin position="158"/>
        <end position="232"/>
    </location>
</feature>
<feature type="compositionally biased region" description="Low complexity" evidence="5">
    <location>
        <begin position="1605"/>
        <end position="1629"/>
    </location>
</feature>
<evidence type="ECO:0008006" key="10">
    <source>
        <dbReference type="Google" id="ProtNLM"/>
    </source>
</evidence>
<dbReference type="InterPro" id="IPR011011">
    <property type="entry name" value="Znf_FYVE_PHD"/>
</dbReference>
<evidence type="ECO:0000256" key="2">
    <source>
        <dbReference type="ARBA" id="ARBA00022771"/>
    </source>
</evidence>
<evidence type="ECO:0000313" key="9">
    <source>
        <dbReference type="Proteomes" id="UP000521943"/>
    </source>
</evidence>
<keyword evidence="3" id="KW-0862">Zinc</keyword>
<dbReference type="InterPro" id="IPR001214">
    <property type="entry name" value="SET_dom"/>
</dbReference>
<dbReference type="SUPFAM" id="SSF82199">
    <property type="entry name" value="SET domain"/>
    <property type="match status" value="1"/>
</dbReference>
<evidence type="ECO:0000256" key="5">
    <source>
        <dbReference type="SAM" id="MobiDB-lite"/>
    </source>
</evidence>
<feature type="compositionally biased region" description="Polar residues" evidence="5">
    <location>
        <begin position="74"/>
        <end position="87"/>
    </location>
</feature>
<dbReference type="PANTHER" id="PTHR46462">
    <property type="entry name" value="UPSET, ISOFORM A"/>
    <property type="match status" value="1"/>
</dbReference>
<feature type="compositionally biased region" description="Low complexity" evidence="5">
    <location>
        <begin position="1402"/>
        <end position="1416"/>
    </location>
</feature>